<dbReference type="Proteomes" id="UP001174936">
    <property type="component" value="Unassembled WGS sequence"/>
</dbReference>
<proteinExistence type="predicted"/>
<reference evidence="2" key="1">
    <citation type="submission" date="2023-06" db="EMBL/GenBank/DDBJ databases">
        <title>Genome-scale phylogeny and comparative genomics of the fungal order Sordariales.</title>
        <authorList>
            <consortium name="Lawrence Berkeley National Laboratory"/>
            <person name="Hensen N."/>
            <person name="Bonometti L."/>
            <person name="Westerberg I."/>
            <person name="Brannstrom I.O."/>
            <person name="Guillou S."/>
            <person name="Cros-Aarteil S."/>
            <person name="Calhoun S."/>
            <person name="Haridas S."/>
            <person name="Kuo A."/>
            <person name="Mondo S."/>
            <person name="Pangilinan J."/>
            <person name="Riley R."/>
            <person name="Labutti K."/>
            <person name="Andreopoulos B."/>
            <person name="Lipzen A."/>
            <person name="Chen C."/>
            <person name="Yanf M."/>
            <person name="Daum C."/>
            <person name="Ng V."/>
            <person name="Clum A."/>
            <person name="Steindorff A."/>
            <person name="Ohm R."/>
            <person name="Martin F."/>
            <person name="Silar P."/>
            <person name="Natvig D."/>
            <person name="Lalanne C."/>
            <person name="Gautier V."/>
            <person name="Ament-Velasquez S.L."/>
            <person name="Kruys A."/>
            <person name="Hutchinson M.I."/>
            <person name="Powell A.J."/>
            <person name="Barry K."/>
            <person name="Miller A.N."/>
            <person name="Grigoriev I.V."/>
            <person name="Debuchy R."/>
            <person name="Gladieux P."/>
            <person name="Thoren M.H."/>
            <person name="Johannesson H."/>
        </authorList>
    </citation>
    <scope>NUCLEOTIDE SEQUENCE</scope>
    <source>
        <strain evidence="2">SMH2532-1</strain>
    </source>
</reference>
<gene>
    <name evidence="2" type="ORF">B0T16DRAFT_234861</name>
</gene>
<organism evidence="2 3">
    <name type="scientific">Cercophora newfieldiana</name>
    <dbReference type="NCBI Taxonomy" id="92897"/>
    <lineage>
        <taxon>Eukaryota</taxon>
        <taxon>Fungi</taxon>
        <taxon>Dikarya</taxon>
        <taxon>Ascomycota</taxon>
        <taxon>Pezizomycotina</taxon>
        <taxon>Sordariomycetes</taxon>
        <taxon>Sordariomycetidae</taxon>
        <taxon>Sordariales</taxon>
        <taxon>Lasiosphaeriaceae</taxon>
        <taxon>Cercophora</taxon>
    </lineage>
</organism>
<evidence type="ECO:0000256" key="1">
    <source>
        <dbReference type="SAM" id="MobiDB-lite"/>
    </source>
</evidence>
<feature type="region of interest" description="Disordered" evidence="1">
    <location>
        <begin position="86"/>
        <end position="139"/>
    </location>
</feature>
<protein>
    <submittedName>
        <fullName evidence="2">Uncharacterized protein</fullName>
    </submittedName>
</protein>
<dbReference type="EMBL" id="JAULSV010000007">
    <property type="protein sequence ID" value="KAK0638929.1"/>
    <property type="molecule type" value="Genomic_DNA"/>
</dbReference>
<sequence>MGRADELRARGHVAITRLWCDLETVEYFQVLGSCAKYLTQTSVKVELLAELALSLSASSCCTMEDVVGWSMQWAKPQRIIKPTNKRLTKTPNGYQHLPFNKKPMSTPQKNRTGGTPKSDRRNCRTPGRQAPIHPKTNPRIVGVGAEFGARRQQLQIIAGCHSRAVRNEQCGWGWLRGGKTAAGQPIGTGATLTCCKLMSTALGEFAESGSLGLFFLLVAGLGSAHWPQRGGVGRPRCDAPHHPPSEGRPEGLGACGAVPGLVLGAHRGGGASGAWHLSRERLWTWSAWGSLAGWKDRP</sequence>
<evidence type="ECO:0000313" key="2">
    <source>
        <dbReference type="EMBL" id="KAK0638929.1"/>
    </source>
</evidence>
<dbReference type="AlphaFoldDB" id="A0AA40CJ00"/>
<evidence type="ECO:0000313" key="3">
    <source>
        <dbReference type="Proteomes" id="UP001174936"/>
    </source>
</evidence>
<feature type="compositionally biased region" description="Polar residues" evidence="1">
    <location>
        <begin position="103"/>
        <end position="115"/>
    </location>
</feature>
<comment type="caution">
    <text evidence="2">The sequence shown here is derived from an EMBL/GenBank/DDBJ whole genome shotgun (WGS) entry which is preliminary data.</text>
</comment>
<accession>A0AA40CJ00</accession>
<keyword evidence="3" id="KW-1185">Reference proteome</keyword>
<name>A0AA40CJ00_9PEZI</name>